<dbReference type="InterPro" id="IPR008875">
    <property type="entry name" value="TraX"/>
</dbReference>
<evidence type="ECO:0000313" key="3">
    <source>
        <dbReference type="Proteomes" id="UP000823891"/>
    </source>
</evidence>
<keyword evidence="1" id="KW-0812">Transmembrane</keyword>
<protein>
    <submittedName>
        <fullName evidence="2">Conjugal transfer protein TraX</fullName>
    </submittedName>
</protein>
<keyword evidence="1" id="KW-1133">Transmembrane helix</keyword>
<organism evidence="2 3">
    <name type="scientific">Candidatus Eisenbergiella merdavium</name>
    <dbReference type="NCBI Taxonomy" id="2838551"/>
    <lineage>
        <taxon>Bacteria</taxon>
        <taxon>Bacillati</taxon>
        <taxon>Bacillota</taxon>
        <taxon>Clostridia</taxon>
        <taxon>Lachnospirales</taxon>
        <taxon>Lachnospiraceae</taxon>
        <taxon>Eisenbergiella</taxon>
    </lineage>
</organism>
<reference evidence="2" key="1">
    <citation type="journal article" date="2021" name="PeerJ">
        <title>Extensive microbial diversity within the chicken gut microbiome revealed by metagenomics and culture.</title>
        <authorList>
            <person name="Gilroy R."/>
            <person name="Ravi A."/>
            <person name="Getino M."/>
            <person name="Pursley I."/>
            <person name="Horton D.L."/>
            <person name="Alikhan N.F."/>
            <person name="Baker D."/>
            <person name="Gharbi K."/>
            <person name="Hall N."/>
            <person name="Watson M."/>
            <person name="Adriaenssens E.M."/>
            <person name="Foster-Nyarko E."/>
            <person name="Jarju S."/>
            <person name="Secka A."/>
            <person name="Antonio M."/>
            <person name="Oren A."/>
            <person name="Chaudhuri R.R."/>
            <person name="La Ragione R."/>
            <person name="Hildebrand F."/>
            <person name="Pallen M.J."/>
        </authorList>
    </citation>
    <scope>NUCLEOTIDE SEQUENCE</scope>
    <source>
        <strain evidence="2">USAMLcec2-132</strain>
    </source>
</reference>
<dbReference type="AlphaFoldDB" id="A0A9D2SSQ2"/>
<comment type="caution">
    <text evidence="2">The sequence shown here is derived from an EMBL/GenBank/DDBJ whole genome shotgun (WGS) entry which is preliminary data.</text>
</comment>
<feature type="transmembrane region" description="Helical" evidence="1">
    <location>
        <begin position="181"/>
        <end position="198"/>
    </location>
</feature>
<sequence length="262" mass="29874">MRAGGVSADLLKLTALVTMLIDHIGAGILERCLIDGYVADAGLYQVIYRLDSVLRCIGRISFPIFCFLLVEGFLYTRSRRGYALRLLVFALLSEIPFDLLFSGGLNPDSQNVFWTLLIGLLVLWGMERSLPRALHSVSHTALILLIIGAGMAAAALLKTDYSWRGVLLIAVIRLLYRDRRLLVVEAPCLFLFTEFLALFSRGLSLSYCLETVLSHFTVFLSFVLIRFCNGQRRRKGHRYFFYLFYPAHLLFLFLIRQLLYML</sequence>
<keyword evidence="1" id="KW-0472">Membrane</keyword>
<feature type="transmembrane region" description="Helical" evidence="1">
    <location>
        <begin position="204"/>
        <end position="227"/>
    </location>
</feature>
<accession>A0A9D2SSQ2</accession>
<name>A0A9D2SSQ2_9FIRM</name>
<gene>
    <name evidence="2" type="ORF">H9761_19175</name>
</gene>
<feature type="transmembrane region" description="Helical" evidence="1">
    <location>
        <begin position="82"/>
        <end position="105"/>
    </location>
</feature>
<feature type="transmembrane region" description="Helical" evidence="1">
    <location>
        <begin position="239"/>
        <end position="259"/>
    </location>
</feature>
<evidence type="ECO:0000256" key="1">
    <source>
        <dbReference type="SAM" id="Phobius"/>
    </source>
</evidence>
<evidence type="ECO:0000313" key="2">
    <source>
        <dbReference type="EMBL" id="HJC25787.1"/>
    </source>
</evidence>
<feature type="transmembrane region" description="Helical" evidence="1">
    <location>
        <begin position="52"/>
        <end position="70"/>
    </location>
</feature>
<dbReference type="Pfam" id="PF05857">
    <property type="entry name" value="TraX"/>
    <property type="match status" value="1"/>
</dbReference>
<proteinExistence type="predicted"/>
<feature type="transmembrane region" description="Helical" evidence="1">
    <location>
        <begin position="133"/>
        <end position="155"/>
    </location>
</feature>
<reference evidence="2" key="2">
    <citation type="submission" date="2021-04" db="EMBL/GenBank/DDBJ databases">
        <authorList>
            <person name="Gilroy R."/>
        </authorList>
    </citation>
    <scope>NUCLEOTIDE SEQUENCE</scope>
    <source>
        <strain evidence="2">USAMLcec2-132</strain>
    </source>
</reference>
<dbReference type="Proteomes" id="UP000823891">
    <property type="component" value="Unassembled WGS sequence"/>
</dbReference>
<dbReference type="EMBL" id="DWWS01000072">
    <property type="protein sequence ID" value="HJC25787.1"/>
    <property type="molecule type" value="Genomic_DNA"/>
</dbReference>